<dbReference type="Pfam" id="PF00394">
    <property type="entry name" value="Cu-oxidase"/>
    <property type="match status" value="1"/>
</dbReference>
<keyword evidence="6" id="KW-0732">Signal</keyword>
<dbReference type="KEGG" id="ehx:EMIHUDRAFT_447728"/>
<evidence type="ECO:0000256" key="6">
    <source>
        <dbReference type="SAM" id="SignalP"/>
    </source>
</evidence>
<comment type="similarity">
    <text evidence="1">Belongs to the multicopper oxidase family.</text>
</comment>
<dbReference type="EnsemblProtists" id="EOD22930">
    <property type="protein sequence ID" value="EOD22930"/>
    <property type="gene ID" value="EMIHUDRAFT_447728"/>
</dbReference>
<sequence>MLALIGPTLVVAYSSPVASAASSAVSQAEGGRVVRQTLVIEEWIVDYLRPTVREVPVDIDESRRAVKFLINGSYPGPAIHANEDDMLEITVVNKLFSEATTIHWHGIHPLRQPYMDGARDVTQAPILPGQNFTYRFSAYPPGTHYYHSHMDAVQGARGIRGPLIIQRKADPVKEEFAYDEDLVVFMSDEWRDPSACLKLEGAMPGNDVCADIRHGSFSGKFGNGSAAFPFPLITVKADTCYRVRWVMAGSNTENFQITVAGHNMTLVSVDGGYDVRRINLHLGERVDVILCTDQEPGNYLIHAQYDYACALTAGHFIPPGFSAVPTCDFHAYLHYDTEPDLVPRDLSGSGGGRHPRAVVGSDFDLTRPEGWAVTEPRVPEPEPAEPDVRYTINLGLLGPTYSRATDRPLVKGRWYMDLDGQDPPRSWELPTTPLYHSKGRCGVGDIPLINVPEEVTTVEVVVQNLSPTAHTLHMHGMPFKVINVANYTSWCGLEHPTCFVLPWWGGSLLDKCPRPRRKPGDPNDKNIELGGYWGCTYDAATDARTQNLKAPLIKDSFQLWQRSWAVIRFEATRPGFWYFHCHETQHLMLGLQTVFNVLPSKQPPVPADVPTSGSHFCPTVDEGPWGS</sequence>
<feature type="chain" id="PRO_5044291433" description="Multicopper oxidase" evidence="6">
    <location>
        <begin position="21"/>
        <end position="627"/>
    </location>
</feature>
<dbReference type="PROSITE" id="PS00080">
    <property type="entry name" value="MULTICOPPER_OXIDASE2"/>
    <property type="match status" value="1"/>
</dbReference>
<feature type="domain" description="Plastocyanin-like" evidence="8">
    <location>
        <begin position="538"/>
        <end position="599"/>
    </location>
</feature>
<dbReference type="eggNOG" id="KOG1263">
    <property type="taxonomic scope" value="Eukaryota"/>
</dbReference>
<reference evidence="11" key="1">
    <citation type="journal article" date="2013" name="Nature">
        <title>Pan genome of the phytoplankton Emiliania underpins its global distribution.</title>
        <authorList>
            <person name="Read B.A."/>
            <person name="Kegel J."/>
            <person name="Klute M.J."/>
            <person name="Kuo A."/>
            <person name="Lefebvre S.C."/>
            <person name="Maumus F."/>
            <person name="Mayer C."/>
            <person name="Miller J."/>
            <person name="Monier A."/>
            <person name="Salamov A."/>
            <person name="Young J."/>
            <person name="Aguilar M."/>
            <person name="Claverie J.M."/>
            <person name="Frickenhaus S."/>
            <person name="Gonzalez K."/>
            <person name="Herman E.K."/>
            <person name="Lin Y.C."/>
            <person name="Napier J."/>
            <person name="Ogata H."/>
            <person name="Sarno A.F."/>
            <person name="Shmutz J."/>
            <person name="Schroeder D."/>
            <person name="de Vargas C."/>
            <person name="Verret F."/>
            <person name="von Dassow P."/>
            <person name="Valentin K."/>
            <person name="Van de Peer Y."/>
            <person name="Wheeler G."/>
            <person name="Dacks J.B."/>
            <person name="Delwiche C.F."/>
            <person name="Dyhrman S.T."/>
            <person name="Glockner G."/>
            <person name="John U."/>
            <person name="Richards T."/>
            <person name="Worden A.Z."/>
            <person name="Zhang X."/>
            <person name="Grigoriev I.V."/>
            <person name="Allen A.E."/>
            <person name="Bidle K."/>
            <person name="Borodovsky M."/>
            <person name="Bowler C."/>
            <person name="Brownlee C."/>
            <person name="Cock J.M."/>
            <person name="Elias M."/>
            <person name="Gladyshev V.N."/>
            <person name="Groth M."/>
            <person name="Guda C."/>
            <person name="Hadaegh A."/>
            <person name="Iglesias-Rodriguez M.D."/>
            <person name="Jenkins J."/>
            <person name="Jones B.M."/>
            <person name="Lawson T."/>
            <person name="Leese F."/>
            <person name="Lindquist E."/>
            <person name="Lobanov A."/>
            <person name="Lomsadze A."/>
            <person name="Malik S.B."/>
            <person name="Marsh M.E."/>
            <person name="Mackinder L."/>
            <person name="Mock T."/>
            <person name="Mueller-Roeber B."/>
            <person name="Pagarete A."/>
            <person name="Parker M."/>
            <person name="Probert I."/>
            <person name="Quesneville H."/>
            <person name="Raines C."/>
            <person name="Rensing S.A."/>
            <person name="Riano-Pachon D.M."/>
            <person name="Richier S."/>
            <person name="Rokitta S."/>
            <person name="Shiraiwa Y."/>
            <person name="Soanes D.M."/>
            <person name="van der Giezen M."/>
            <person name="Wahlund T.M."/>
            <person name="Williams B."/>
            <person name="Wilson W."/>
            <person name="Wolfe G."/>
            <person name="Wurch L.L."/>
        </authorList>
    </citation>
    <scope>NUCLEOTIDE SEQUENCE</scope>
</reference>
<dbReference type="GeneID" id="17268477"/>
<feature type="domain" description="Plastocyanin-like" evidence="9">
    <location>
        <begin position="53"/>
        <end position="169"/>
    </location>
</feature>
<dbReference type="HOGENOM" id="CLU_006504_8_3_1"/>
<feature type="domain" description="Plastocyanin-like" evidence="8">
    <location>
        <begin position="446"/>
        <end position="486"/>
    </location>
</feature>
<evidence type="ECO:0000256" key="4">
    <source>
        <dbReference type="ARBA" id="ARBA00023008"/>
    </source>
</evidence>
<dbReference type="STRING" id="2903.R1E887"/>
<name>A0A0D3JHE5_EMIH1</name>
<organism evidence="10 11">
    <name type="scientific">Emiliania huxleyi (strain CCMP1516)</name>
    <dbReference type="NCBI Taxonomy" id="280463"/>
    <lineage>
        <taxon>Eukaryota</taxon>
        <taxon>Haptista</taxon>
        <taxon>Haptophyta</taxon>
        <taxon>Prymnesiophyceae</taxon>
        <taxon>Isochrysidales</taxon>
        <taxon>Noelaerhabdaceae</taxon>
        <taxon>Emiliania</taxon>
    </lineage>
</organism>
<feature type="signal peptide" evidence="6">
    <location>
        <begin position="1"/>
        <end position="20"/>
    </location>
</feature>
<keyword evidence="11" id="KW-1185">Reference proteome</keyword>
<evidence type="ECO:0000313" key="10">
    <source>
        <dbReference type="EnsemblProtists" id="EOD22930"/>
    </source>
</evidence>
<dbReference type="RefSeq" id="XP_005775359.1">
    <property type="nucleotide sequence ID" value="XM_005775302.1"/>
</dbReference>
<dbReference type="PaxDb" id="2903-EOD22930"/>
<dbReference type="InterPro" id="IPR011707">
    <property type="entry name" value="Cu-oxidase-like_N"/>
</dbReference>
<evidence type="ECO:0000256" key="1">
    <source>
        <dbReference type="ARBA" id="ARBA00010609"/>
    </source>
</evidence>
<dbReference type="SUPFAM" id="SSF49503">
    <property type="entry name" value="Cupredoxins"/>
    <property type="match status" value="3"/>
</dbReference>
<dbReference type="OMA" id="ILHVGTH"/>
<feature type="domain" description="Plastocyanin-like" evidence="7">
    <location>
        <begin position="184"/>
        <end position="306"/>
    </location>
</feature>
<dbReference type="Proteomes" id="UP000013827">
    <property type="component" value="Unassembled WGS sequence"/>
</dbReference>
<keyword evidence="2" id="KW-0479">Metal-binding</keyword>
<dbReference type="InterPro" id="IPR008972">
    <property type="entry name" value="Cupredoxin"/>
</dbReference>
<protein>
    <recommendedName>
        <fullName evidence="12">Multicopper oxidase</fullName>
    </recommendedName>
</protein>
<dbReference type="InterPro" id="IPR001117">
    <property type="entry name" value="Cu-oxidase_2nd"/>
</dbReference>
<dbReference type="CDD" id="cd04205">
    <property type="entry name" value="CuRO_2_LCC_like"/>
    <property type="match status" value="1"/>
</dbReference>
<reference evidence="10" key="2">
    <citation type="submission" date="2024-10" db="UniProtKB">
        <authorList>
            <consortium name="EnsemblProtists"/>
        </authorList>
    </citation>
    <scope>IDENTIFICATION</scope>
</reference>
<dbReference type="PANTHER" id="PTHR11709">
    <property type="entry name" value="MULTI-COPPER OXIDASE"/>
    <property type="match status" value="1"/>
</dbReference>
<dbReference type="AlphaFoldDB" id="A0A0D3JHE5"/>
<accession>A0A0D3JHE5</accession>
<dbReference type="GO" id="GO:0005507">
    <property type="term" value="F:copper ion binding"/>
    <property type="evidence" value="ECO:0007669"/>
    <property type="project" value="InterPro"/>
</dbReference>
<evidence type="ECO:0000256" key="5">
    <source>
        <dbReference type="SAM" id="MobiDB-lite"/>
    </source>
</evidence>
<feature type="region of interest" description="Disordered" evidence="5">
    <location>
        <begin position="606"/>
        <end position="627"/>
    </location>
</feature>
<evidence type="ECO:0000256" key="2">
    <source>
        <dbReference type="ARBA" id="ARBA00022723"/>
    </source>
</evidence>
<evidence type="ECO:0008006" key="12">
    <source>
        <dbReference type="Google" id="ProtNLM"/>
    </source>
</evidence>
<keyword evidence="4" id="KW-0186">Copper</keyword>
<dbReference type="Pfam" id="PF07732">
    <property type="entry name" value="Cu-oxidase_3"/>
    <property type="match status" value="1"/>
</dbReference>
<proteinExistence type="inferred from homology"/>
<dbReference type="Pfam" id="PF07731">
    <property type="entry name" value="Cu-oxidase_2"/>
    <property type="match status" value="2"/>
</dbReference>
<dbReference type="PANTHER" id="PTHR11709:SF394">
    <property type="entry name" value="FI03373P-RELATED"/>
    <property type="match status" value="1"/>
</dbReference>
<evidence type="ECO:0000259" key="7">
    <source>
        <dbReference type="Pfam" id="PF00394"/>
    </source>
</evidence>
<dbReference type="GO" id="GO:0016491">
    <property type="term" value="F:oxidoreductase activity"/>
    <property type="evidence" value="ECO:0007669"/>
    <property type="project" value="UniProtKB-KW"/>
</dbReference>
<evidence type="ECO:0000256" key="3">
    <source>
        <dbReference type="ARBA" id="ARBA00023002"/>
    </source>
</evidence>
<dbReference type="InterPro" id="IPR045087">
    <property type="entry name" value="Cu-oxidase_fam"/>
</dbReference>
<evidence type="ECO:0000313" key="11">
    <source>
        <dbReference type="Proteomes" id="UP000013827"/>
    </source>
</evidence>
<dbReference type="InterPro" id="IPR002355">
    <property type="entry name" value="Cu_oxidase_Cu_BS"/>
</dbReference>
<dbReference type="Gene3D" id="2.60.40.420">
    <property type="entry name" value="Cupredoxins - blue copper proteins"/>
    <property type="match status" value="3"/>
</dbReference>
<evidence type="ECO:0000259" key="8">
    <source>
        <dbReference type="Pfam" id="PF07731"/>
    </source>
</evidence>
<dbReference type="InterPro" id="IPR011706">
    <property type="entry name" value="Cu-oxidase_C"/>
</dbReference>
<keyword evidence="3" id="KW-0560">Oxidoreductase</keyword>
<evidence type="ECO:0000259" key="9">
    <source>
        <dbReference type="Pfam" id="PF07732"/>
    </source>
</evidence>